<dbReference type="Proteomes" id="UP000183585">
    <property type="component" value="Unassembled WGS sequence"/>
</dbReference>
<reference evidence="2" key="1">
    <citation type="submission" date="2016-06" db="EMBL/GenBank/DDBJ databases">
        <authorList>
            <person name="Varghese N."/>
            <person name="Submissions Spin"/>
        </authorList>
    </citation>
    <scope>NUCLEOTIDE SEQUENCE [LARGE SCALE GENOMIC DNA]</scope>
    <source>
        <strain evidence="2">DSM 43168</strain>
    </source>
</reference>
<organism evidence="1 2">
    <name type="scientific">Micromonospora carbonacea</name>
    <dbReference type="NCBI Taxonomy" id="47853"/>
    <lineage>
        <taxon>Bacteria</taxon>
        <taxon>Bacillati</taxon>
        <taxon>Actinomycetota</taxon>
        <taxon>Actinomycetes</taxon>
        <taxon>Micromonosporales</taxon>
        <taxon>Micromonosporaceae</taxon>
        <taxon>Micromonospora</taxon>
    </lineage>
</organism>
<dbReference type="EMBL" id="FMCT01000029">
    <property type="protein sequence ID" value="SCF50359.1"/>
    <property type="molecule type" value="Genomic_DNA"/>
</dbReference>
<name>A0A1C5AYQ6_9ACTN</name>
<sequence length="58" mass="5817">LTTIPTETALTAIPAPETTLTRRAGTETTLTTVAAAEVPALATWRALVTTVPATAGGP</sequence>
<accession>A0A1C5AYQ6</accession>
<keyword evidence="2" id="KW-1185">Reference proteome</keyword>
<evidence type="ECO:0000313" key="2">
    <source>
        <dbReference type="Proteomes" id="UP000183585"/>
    </source>
</evidence>
<dbReference type="AlphaFoldDB" id="A0A1C5AYQ6"/>
<protein>
    <submittedName>
        <fullName evidence="1">Uncharacterized protein</fullName>
    </submittedName>
</protein>
<gene>
    <name evidence="1" type="ORF">GA0070563_12935</name>
</gene>
<feature type="non-terminal residue" evidence="1">
    <location>
        <position position="1"/>
    </location>
</feature>
<proteinExistence type="predicted"/>
<evidence type="ECO:0000313" key="1">
    <source>
        <dbReference type="EMBL" id="SCF50359.1"/>
    </source>
</evidence>